<feature type="domain" description="Peptidase M24" evidence="1">
    <location>
        <begin position="158"/>
        <end position="394"/>
    </location>
</feature>
<organism evidence="3 4">
    <name type="scientific">Syntrophotalea acetylenica</name>
    <name type="common">Pelobacter acetylenicus</name>
    <dbReference type="NCBI Taxonomy" id="29542"/>
    <lineage>
        <taxon>Bacteria</taxon>
        <taxon>Pseudomonadati</taxon>
        <taxon>Thermodesulfobacteriota</taxon>
        <taxon>Desulfuromonadia</taxon>
        <taxon>Desulfuromonadales</taxon>
        <taxon>Syntrophotaleaceae</taxon>
        <taxon>Syntrophotalea</taxon>
    </lineage>
</organism>
<dbReference type="GO" id="GO:0008235">
    <property type="term" value="F:metalloexopeptidase activity"/>
    <property type="evidence" value="ECO:0007669"/>
    <property type="project" value="UniProtKB-ARBA"/>
</dbReference>
<dbReference type="PANTHER" id="PTHR46112:SF2">
    <property type="entry name" value="XAA-PRO AMINOPEPTIDASE P-RELATED"/>
    <property type="match status" value="1"/>
</dbReference>
<protein>
    <submittedName>
        <fullName evidence="3">Peptidase M24</fullName>
    </submittedName>
</protein>
<dbReference type="KEGG" id="pace:A6070_04670"/>
<dbReference type="AlphaFoldDB" id="A0A1L3GHL0"/>
<sequence length="411" mass="45660">MLHQTLVQSFIISGEIMQVPLSELQQRLNCFRSQMDSTEPDWQAAVIFGKVNQYYFTGTMQDGLLWIPRGDEAIYWVRKSIERARDESLFPRIEPMNSFRDVAATVGNMPARLHLECELVPLAMLRRFQKYIPVSDIRSIDGAMAAVRAVKSDYELNLMERSGEIHRRILEERVPAMLREGMSEAEFAAALYPVMVEEGHHGVARFGMFQTEMALGNICFGESSIYPNYFDGPGGSYGLHPAVPLLGSRTHKLGKGDLVFVDICCGVDGYHTDKTQTYMFGGPIADEAIAAHRECVAIQNRITEQLRPGAIPSAIYKQVMDSLSDEFLQNFMGYGARPARFLGHGIGLQIDETPVIAKGFDEPLQEGMVLALEPKKGIEGIGMVGVENTFIVTAEGGRCITGTHPGLLKVY</sequence>
<accession>A0A1L3GHL0</accession>
<dbReference type="Gene3D" id="3.40.350.10">
    <property type="entry name" value="Creatinase/prolidase N-terminal domain"/>
    <property type="match status" value="1"/>
</dbReference>
<dbReference type="InterPro" id="IPR036005">
    <property type="entry name" value="Creatinase/aminopeptidase-like"/>
</dbReference>
<proteinExistence type="predicted"/>
<dbReference type="InterPro" id="IPR001714">
    <property type="entry name" value="Pept_M24_MAP"/>
</dbReference>
<gene>
    <name evidence="3" type="ORF">A7E75_10665</name>
</gene>
<dbReference type="Pfam" id="PF00557">
    <property type="entry name" value="Peptidase_M24"/>
    <property type="match status" value="1"/>
</dbReference>
<dbReference type="PANTHER" id="PTHR46112">
    <property type="entry name" value="AMINOPEPTIDASE"/>
    <property type="match status" value="1"/>
</dbReference>
<dbReference type="Gene3D" id="3.90.230.10">
    <property type="entry name" value="Creatinase/methionine aminopeptidase superfamily"/>
    <property type="match status" value="1"/>
</dbReference>
<dbReference type="OrthoDB" id="9806388at2"/>
<dbReference type="InterPro" id="IPR050659">
    <property type="entry name" value="Peptidase_M24B"/>
</dbReference>
<evidence type="ECO:0000259" key="2">
    <source>
        <dbReference type="Pfam" id="PF01321"/>
    </source>
</evidence>
<dbReference type="Pfam" id="PF01321">
    <property type="entry name" value="Creatinase_N"/>
    <property type="match status" value="1"/>
</dbReference>
<dbReference type="SUPFAM" id="SSF55920">
    <property type="entry name" value="Creatinase/aminopeptidase"/>
    <property type="match status" value="1"/>
</dbReference>
<dbReference type="CDD" id="cd01066">
    <property type="entry name" value="APP_MetAP"/>
    <property type="match status" value="1"/>
</dbReference>
<dbReference type="GO" id="GO:0004177">
    <property type="term" value="F:aminopeptidase activity"/>
    <property type="evidence" value="ECO:0007669"/>
    <property type="project" value="UniProtKB-ARBA"/>
</dbReference>
<dbReference type="Proteomes" id="UP000182264">
    <property type="component" value="Chromosome"/>
</dbReference>
<evidence type="ECO:0000313" key="3">
    <source>
        <dbReference type="EMBL" id="APG25427.1"/>
    </source>
</evidence>
<reference evidence="3 4" key="1">
    <citation type="journal article" date="2017" name="Genome Announc.">
        <title>Complete Genome Sequences of Two Acetylene-Fermenting Pelobacter acetylenicus Strains.</title>
        <authorList>
            <person name="Sutton J.M."/>
            <person name="Baesman S.M."/>
            <person name="Fierst J.L."/>
            <person name="Poret-Peterson A.T."/>
            <person name="Oremland R.S."/>
            <person name="Dunlap D.S."/>
            <person name="Akob D.M."/>
        </authorList>
    </citation>
    <scope>NUCLEOTIDE SEQUENCE [LARGE SCALE GENOMIC DNA]</scope>
    <source>
        <strain evidence="3 4">DSM 3247</strain>
    </source>
</reference>
<dbReference type="InterPro" id="IPR000587">
    <property type="entry name" value="Creatinase_N"/>
</dbReference>
<evidence type="ECO:0000313" key="4">
    <source>
        <dbReference type="Proteomes" id="UP000182264"/>
    </source>
</evidence>
<dbReference type="InterPro" id="IPR000994">
    <property type="entry name" value="Pept_M24"/>
</dbReference>
<dbReference type="SUPFAM" id="SSF53092">
    <property type="entry name" value="Creatinase/prolidase N-terminal domain"/>
    <property type="match status" value="1"/>
</dbReference>
<dbReference type="PRINTS" id="PR00599">
    <property type="entry name" value="MAPEPTIDASE"/>
</dbReference>
<dbReference type="InterPro" id="IPR029149">
    <property type="entry name" value="Creatin/AminoP/Spt16_N"/>
</dbReference>
<dbReference type="EMBL" id="CP015518">
    <property type="protein sequence ID" value="APG25427.1"/>
    <property type="molecule type" value="Genomic_DNA"/>
</dbReference>
<feature type="domain" description="Creatinase N-terminal" evidence="2">
    <location>
        <begin position="31"/>
        <end position="150"/>
    </location>
</feature>
<name>A0A1L3GHL0_SYNAC</name>
<evidence type="ECO:0000259" key="1">
    <source>
        <dbReference type="Pfam" id="PF00557"/>
    </source>
</evidence>
<keyword evidence="4" id="KW-1185">Reference proteome</keyword>